<dbReference type="EMBL" id="JAACNO010001560">
    <property type="protein sequence ID" value="KAF4139191.1"/>
    <property type="molecule type" value="Genomic_DNA"/>
</dbReference>
<reference evidence="1" key="1">
    <citation type="submission" date="2020-03" db="EMBL/GenBank/DDBJ databases">
        <title>Hybrid Assembly of Korean Phytophthora infestans isolates.</title>
        <authorList>
            <person name="Prokchorchik M."/>
            <person name="Lee Y."/>
            <person name="Seo J."/>
            <person name="Cho J.-H."/>
            <person name="Park Y.-E."/>
            <person name="Jang D.-C."/>
            <person name="Im J.-S."/>
            <person name="Choi J.-G."/>
            <person name="Park H.-J."/>
            <person name="Lee G.-B."/>
            <person name="Lee Y.-G."/>
            <person name="Hong S.-Y."/>
            <person name="Cho K."/>
            <person name="Sohn K.H."/>
        </authorList>
    </citation>
    <scope>NUCLEOTIDE SEQUENCE</scope>
    <source>
        <strain evidence="1">KR_2_A2</strain>
    </source>
</reference>
<accession>A0A8S9UEM0</accession>
<dbReference type="Proteomes" id="UP000704712">
    <property type="component" value="Unassembled WGS sequence"/>
</dbReference>
<sequence length="49" mass="5394">MGKIHYLWKPMGSWYGHASQGYVGSLNSASLLSSLQHVLRVAWTGFSSP</sequence>
<evidence type="ECO:0000313" key="2">
    <source>
        <dbReference type="Proteomes" id="UP000704712"/>
    </source>
</evidence>
<comment type="caution">
    <text evidence="1">The sequence shown here is derived from an EMBL/GenBank/DDBJ whole genome shotgun (WGS) entry which is preliminary data.</text>
</comment>
<proteinExistence type="predicted"/>
<protein>
    <submittedName>
        <fullName evidence="1">Uncharacterized protein</fullName>
    </submittedName>
</protein>
<name>A0A8S9UEM0_PHYIN</name>
<organism evidence="1 2">
    <name type="scientific">Phytophthora infestans</name>
    <name type="common">Potato late blight agent</name>
    <name type="synonym">Botrytis infestans</name>
    <dbReference type="NCBI Taxonomy" id="4787"/>
    <lineage>
        <taxon>Eukaryota</taxon>
        <taxon>Sar</taxon>
        <taxon>Stramenopiles</taxon>
        <taxon>Oomycota</taxon>
        <taxon>Peronosporomycetes</taxon>
        <taxon>Peronosporales</taxon>
        <taxon>Peronosporaceae</taxon>
        <taxon>Phytophthora</taxon>
    </lineage>
</organism>
<gene>
    <name evidence="1" type="ORF">GN958_ATG11551</name>
</gene>
<dbReference type="AlphaFoldDB" id="A0A8S9UEM0"/>
<evidence type="ECO:0000313" key="1">
    <source>
        <dbReference type="EMBL" id="KAF4139191.1"/>
    </source>
</evidence>